<gene>
    <name evidence="2" type="ORF">D3Y57_19835</name>
</gene>
<dbReference type="RefSeq" id="WP_121155466.1">
    <property type="nucleotide sequence ID" value="NZ_CP032829.1"/>
</dbReference>
<keyword evidence="1" id="KW-0732">Signal</keyword>
<sequence>MNKIFVAALAAGAALTVATPALAREGCGRGYHQGPRGNCRPDRGREVVAVAPGRLVIGNYYGGRGYWDGRRYYQQRYRYRNGWRYR</sequence>
<keyword evidence="3" id="KW-1185">Reference proteome</keyword>
<reference evidence="2 3" key="1">
    <citation type="submission" date="2018-09" db="EMBL/GenBank/DDBJ databases">
        <title>Sphingomonas peninsula sp. nov., isolated from fildes peninsula, Antarctic soil.</title>
        <authorList>
            <person name="Yingchao G."/>
        </authorList>
    </citation>
    <scope>NUCLEOTIDE SEQUENCE [LARGE SCALE GENOMIC DNA]</scope>
    <source>
        <strain evidence="2 3">YZ-8</strain>
    </source>
</reference>
<organism evidence="2 3">
    <name type="scientific">Sphingomonas paeninsulae</name>
    <dbReference type="NCBI Taxonomy" id="2319844"/>
    <lineage>
        <taxon>Bacteria</taxon>
        <taxon>Pseudomonadati</taxon>
        <taxon>Pseudomonadota</taxon>
        <taxon>Alphaproteobacteria</taxon>
        <taxon>Sphingomonadales</taxon>
        <taxon>Sphingomonadaceae</taxon>
        <taxon>Sphingomonas</taxon>
    </lineage>
</organism>
<dbReference type="AlphaFoldDB" id="A0A494TL62"/>
<protein>
    <submittedName>
        <fullName evidence="2">Uncharacterized protein</fullName>
    </submittedName>
</protein>
<feature type="signal peptide" evidence="1">
    <location>
        <begin position="1"/>
        <end position="23"/>
    </location>
</feature>
<dbReference type="NCBIfam" id="NF047412">
    <property type="entry name" value="sig_GCG_CRPN_rpt"/>
    <property type="match status" value="1"/>
</dbReference>
<evidence type="ECO:0000313" key="2">
    <source>
        <dbReference type="EMBL" id="AYJ87763.1"/>
    </source>
</evidence>
<dbReference type="KEGG" id="spha:D3Y57_19835"/>
<dbReference type="OrthoDB" id="7998932at2"/>
<dbReference type="InterPro" id="IPR058110">
    <property type="entry name" value="GCG_CRPN_dom"/>
</dbReference>
<name>A0A494TL62_SPHPE</name>
<evidence type="ECO:0000313" key="3">
    <source>
        <dbReference type="Proteomes" id="UP000276254"/>
    </source>
</evidence>
<feature type="chain" id="PRO_5019827894" evidence="1">
    <location>
        <begin position="24"/>
        <end position="86"/>
    </location>
</feature>
<accession>A0A494TL62</accession>
<dbReference type="Proteomes" id="UP000276254">
    <property type="component" value="Chromosome"/>
</dbReference>
<evidence type="ECO:0000256" key="1">
    <source>
        <dbReference type="SAM" id="SignalP"/>
    </source>
</evidence>
<dbReference type="EMBL" id="CP032829">
    <property type="protein sequence ID" value="AYJ87763.1"/>
    <property type="molecule type" value="Genomic_DNA"/>
</dbReference>
<proteinExistence type="predicted"/>